<reference evidence="1" key="1">
    <citation type="submission" date="2018-11" db="EMBL/GenBank/DDBJ databases">
        <authorList>
            <consortium name="Pathogen Informatics"/>
        </authorList>
    </citation>
    <scope>NUCLEOTIDE SEQUENCE</scope>
</reference>
<evidence type="ECO:0000313" key="2">
    <source>
        <dbReference type="Proteomes" id="UP000784294"/>
    </source>
</evidence>
<organism evidence="1 2">
    <name type="scientific">Protopolystoma xenopodis</name>
    <dbReference type="NCBI Taxonomy" id="117903"/>
    <lineage>
        <taxon>Eukaryota</taxon>
        <taxon>Metazoa</taxon>
        <taxon>Spiralia</taxon>
        <taxon>Lophotrochozoa</taxon>
        <taxon>Platyhelminthes</taxon>
        <taxon>Monogenea</taxon>
        <taxon>Polyopisthocotylea</taxon>
        <taxon>Polystomatidea</taxon>
        <taxon>Polystomatidae</taxon>
        <taxon>Protopolystoma</taxon>
    </lineage>
</organism>
<dbReference type="Proteomes" id="UP000784294">
    <property type="component" value="Unassembled WGS sequence"/>
</dbReference>
<comment type="caution">
    <text evidence="1">The sequence shown here is derived from an EMBL/GenBank/DDBJ whole genome shotgun (WGS) entry which is preliminary data.</text>
</comment>
<sequence>MVNVWGFRVIQAGDDTCQPLNTASGSRQVLFCPLTPALSSTEVGLALSVRLQLAMRIRWPTSRACASTQHGMTWHGMFCKASGQAVGSCRPGNQVGQSNLRPVATWQQLRWPAWMRPAGG</sequence>
<accession>A0A3S5B6A8</accession>
<keyword evidence="2" id="KW-1185">Reference proteome</keyword>
<protein>
    <submittedName>
        <fullName evidence="1">Uncharacterized protein</fullName>
    </submittedName>
</protein>
<dbReference type="EMBL" id="CAAALY010270018">
    <property type="protein sequence ID" value="VEL41584.1"/>
    <property type="molecule type" value="Genomic_DNA"/>
</dbReference>
<name>A0A3S5B6A8_9PLAT</name>
<evidence type="ECO:0000313" key="1">
    <source>
        <dbReference type="EMBL" id="VEL41584.1"/>
    </source>
</evidence>
<gene>
    <name evidence="1" type="ORF">PXEA_LOCUS35024</name>
</gene>
<proteinExistence type="predicted"/>
<dbReference type="AlphaFoldDB" id="A0A3S5B6A8"/>